<gene>
    <name evidence="4" type="ORF">CSSPTR1EN2_LOCUS2059</name>
</gene>
<dbReference type="InterPro" id="IPR015797">
    <property type="entry name" value="NUDIX_hydrolase-like_dom_sf"/>
</dbReference>
<dbReference type="Gene3D" id="3.90.79.10">
    <property type="entry name" value="Nucleoside Triphosphate Pyrophosphohydrolase"/>
    <property type="match status" value="1"/>
</dbReference>
<dbReference type="Proteomes" id="UP001497512">
    <property type="component" value="Chromosome 10"/>
</dbReference>
<dbReference type="InterPro" id="IPR000086">
    <property type="entry name" value="NUDIX_hydrolase_dom"/>
</dbReference>
<dbReference type="SUPFAM" id="SSF55811">
    <property type="entry name" value="Nudix"/>
    <property type="match status" value="1"/>
</dbReference>
<evidence type="ECO:0000256" key="1">
    <source>
        <dbReference type="ARBA" id="ARBA00001946"/>
    </source>
</evidence>
<keyword evidence="2" id="KW-0378">Hydrolase</keyword>
<evidence type="ECO:0000313" key="4">
    <source>
        <dbReference type="EMBL" id="CAK9193518.1"/>
    </source>
</evidence>
<accession>A0ABP0TD84</accession>
<evidence type="ECO:0000256" key="2">
    <source>
        <dbReference type="ARBA" id="ARBA00022801"/>
    </source>
</evidence>
<name>A0ABP0TD84_9BRYO</name>
<keyword evidence="5" id="KW-1185">Reference proteome</keyword>
<evidence type="ECO:0000313" key="5">
    <source>
        <dbReference type="Proteomes" id="UP001497512"/>
    </source>
</evidence>
<protein>
    <recommendedName>
        <fullName evidence="3">Nudix hydrolase domain-containing protein</fullName>
    </recommendedName>
</protein>
<dbReference type="Pfam" id="PF00293">
    <property type="entry name" value="NUDIX"/>
    <property type="match status" value="1"/>
</dbReference>
<feature type="domain" description="Nudix hydrolase" evidence="3">
    <location>
        <begin position="193"/>
        <end position="346"/>
    </location>
</feature>
<organism evidence="4 5">
    <name type="scientific">Sphagnum troendelagicum</name>
    <dbReference type="NCBI Taxonomy" id="128251"/>
    <lineage>
        <taxon>Eukaryota</taxon>
        <taxon>Viridiplantae</taxon>
        <taxon>Streptophyta</taxon>
        <taxon>Embryophyta</taxon>
        <taxon>Bryophyta</taxon>
        <taxon>Sphagnophytina</taxon>
        <taxon>Sphagnopsida</taxon>
        <taxon>Sphagnales</taxon>
        <taxon>Sphagnaceae</taxon>
        <taxon>Sphagnum</taxon>
    </lineage>
</organism>
<evidence type="ECO:0000259" key="3">
    <source>
        <dbReference type="PROSITE" id="PS51462"/>
    </source>
</evidence>
<dbReference type="PANTHER" id="PTHR11839:SF18">
    <property type="entry name" value="NUDIX HYDROLASE DOMAIN-CONTAINING PROTEIN"/>
    <property type="match status" value="1"/>
</dbReference>
<dbReference type="PANTHER" id="PTHR11839">
    <property type="entry name" value="UDP/ADP-SUGAR PYROPHOSPHATASE"/>
    <property type="match status" value="1"/>
</dbReference>
<proteinExistence type="predicted"/>
<sequence length="366" mass="39477">MRGLSCSSLSPLILQKELRSVLLLVALKRNARSPPVKNFHSAPLRSLNRRITWSTTDCKVPESYKGFWGAQAQMSSMAGEGMQKAVVRGGDAMGPPLSLSINGGSFEVVAESGVSDTDLRKAIESVPFQRWLENMKGPKGILTLGGSGGARCSLRHVVIQSVDMFGQRVGFVKFKAEVFDDLTGAKLPGIVFARGGAVAILMLLECEGQKYAVLTEQARVPVGRTILELPAGMLDDDDGDFVGTAAREVEEETGIHIKTSELVDLTALLDESTGCRMFPSPGGSDEEITLLLYRGYVKQEVISSLQGQETGLRDHGELIKVHVVPYNTLWRSSPDAKALAAIALYEMALKLNLLPLPPNAPELSAL</sequence>
<dbReference type="EMBL" id="OZ019902">
    <property type="protein sequence ID" value="CAK9193518.1"/>
    <property type="molecule type" value="Genomic_DNA"/>
</dbReference>
<dbReference type="PROSITE" id="PS51462">
    <property type="entry name" value="NUDIX"/>
    <property type="match status" value="1"/>
</dbReference>
<dbReference type="CDD" id="cd03424">
    <property type="entry name" value="NUDIX_ADPRase_Nudt5_UGPPase_Nudt14"/>
    <property type="match status" value="1"/>
</dbReference>
<reference evidence="4" key="1">
    <citation type="submission" date="2024-02" db="EMBL/GenBank/DDBJ databases">
        <authorList>
            <consortium name="ELIXIR-Norway"/>
            <consortium name="Elixir Norway"/>
        </authorList>
    </citation>
    <scope>NUCLEOTIDE SEQUENCE</scope>
</reference>
<comment type="cofactor">
    <cofactor evidence="1">
        <name>Mg(2+)</name>
        <dbReference type="ChEBI" id="CHEBI:18420"/>
    </cofactor>
</comment>